<feature type="transmembrane region" description="Helical" evidence="1">
    <location>
        <begin position="54"/>
        <end position="79"/>
    </location>
</feature>
<feature type="signal peptide" evidence="2">
    <location>
        <begin position="1"/>
        <end position="23"/>
    </location>
</feature>
<sequence>MDKRTIYFIFYVFLLTMTTPALCLKQQLEKELLTEEEQESVKLARQRRQAVLPIAAYAGMAVAPYLFAALVAAYGIYLVRQYNIRKKSGWSIPCANNRGWCRPTCFSHEYIDGYHSDICGGNYCCRPGNLG</sequence>
<dbReference type="SMR" id="A0A1P8SD57"/>
<proteinExistence type="evidence at transcript level"/>
<keyword evidence="1" id="KW-1133">Transmembrane helix</keyword>
<evidence type="ECO:0000256" key="2">
    <source>
        <dbReference type="SAM" id="SignalP"/>
    </source>
</evidence>
<dbReference type="Gene3D" id="2.20.20.10">
    <property type="entry name" value="Anthopleurin-A"/>
    <property type="match status" value="1"/>
</dbReference>
<dbReference type="AlphaFoldDB" id="A0A1P8SD57"/>
<reference evidence="3" key="1">
    <citation type="submission" date="2016-06" db="EMBL/GenBank/DDBJ databases">
        <authorList>
            <person name="Kjaerup R.B."/>
            <person name="Dalgaard T.S."/>
            <person name="Juul-Madsen H.R."/>
        </authorList>
    </citation>
    <scope>NUCLEOTIDE SEQUENCE</scope>
</reference>
<evidence type="ECO:0000256" key="1">
    <source>
        <dbReference type="SAM" id="Phobius"/>
    </source>
</evidence>
<accession>A0A1P8SD57</accession>
<dbReference type="InterPro" id="IPR023355">
    <property type="entry name" value="Myo_ane_neurotoxin_sf"/>
</dbReference>
<keyword evidence="2" id="KW-0732">Signal</keyword>
<keyword evidence="1" id="KW-0812">Transmembrane</keyword>
<dbReference type="EMBL" id="KX454486">
    <property type="protein sequence ID" value="APY18892.1"/>
    <property type="molecule type" value="mRNA"/>
</dbReference>
<organism evidence="3">
    <name type="scientific">Ruditapes philippinarum</name>
    <name type="common">Japanese carpet shell</name>
    <name type="synonym">Venerupis philippinarum</name>
    <dbReference type="NCBI Taxonomy" id="129788"/>
    <lineage>
        <taxon>Eukaryota</taxon>
        <taxon>Metazoa</taxon>
        <taxon>Spiralia</taxon>
        <taxon>Lophotrochozoa</taxon>
        <taxon>Mollusca</taxon>
        <taxon>Bivalvia</taxon>
        <taxon>Autobranchia</taxon>
        <taxon>Heteroconchia</taxon>
        <taxon>Euheterodonta</taxon>
        <taxon>Imparidentia</taxon>
        <taxon>Neoheterodontei</taxon>
        <taxon>Venerida</taxon>
        <taxon>Veneroidea</taxon>
        <taxon>Veneridae</taxon>
        <taxon>Ruditapes</taxon>
    </lineage>
</organism>
<protein>
    <submittedName>
        <fullName evidence="3">Big defensin</fullName>
    </submittedName>
</protein>
<name>A0A1P8SD57_RUDPH</name>
<feature type="chain" id="PRO_5010318985" evidence="2">
    <location>
        <begin position="24"/>
        <end position="131"/>
    </location>
</feature>
<keyword evidence="1" id="KW-0472">Membrane</keyword>
<evidence type="ECO:0000313" key="3">
    <source>
        <dbReference type="EMBL" id="APY18892.1"/>
    </source>
</evidence>